<protein>
    <submittedName>
        <fullName evidence="1">TAP domain-containing protein</fullName>
    </submittedName>
</protein>
<accession>A0A1G4B0U9</accession>
<name>A0A1G4B0U9_9PEZI</name>
<dbReference type="EMBL" id="MJBS01000090">
    <property type="protein sequence ID" value="OHE94932.1"/>
    <property type="molecule type" value="Genomic_DNA"/>
</dbReference>
<evidence type="ECO:0000313" key="1">
    <source>
        <dbReference type="EMBL" id="OHE94932.1"/>
    </source>
</evidence>
<dbReference type="GeneID" id="34562865"/>
<dbReference type="RefSeq" id="XP_022472094.1">
    <property type="nucleotide sequence ID" value="XM_022621355.1"/>
</dbReference>
<dbReference type="OrthoDB" id="425534at2759"/>
<gene>
    <name evidence="1" type="ORF">CORC01_09726</name>
</gene>
<dbReference type="Proteomes" id="UP000176998">
    <property type="component" value="Unassembled WGS sequence"/>
</dbReference>
<reference evidence="1 2" key="1">
    <citation type="submission" date="2016-09" db="EMBL/GenBank/DDBJ databases">
        <authorList>
            <person name="Capua I."/>
            <person name="De Benedictis P."/>
            <person name="Joannis T."/>
            <person name="Lombin L.H."/>
            <person name="Cattoli G."/>
        </authorList>
    </citation>
    <scope>NUCLEOTIDE SEQUENCE [LARGE SCALE GENOMIC DNA]</scope>
    <source>
        <strain evidence="1 2">IMI 309357</strain>
    </source>
</reference>
<evidence type="ECO:0000313" key="2">
    <source>
        <dbReference type="Proteomes" id="UP000176998"/>
    </source>
</evidence>
<proteinExistence type="predicted"/>
<comment type="caution">
    <text evidence="1">The sequence shown here is derived from an EMBL/GenBank/DDBJ whole genome shotgun (WGS) entry which is preliminary data.</text>
</comment>
<dbReference type="STRING" id="1209926.A0A1G4B0U9"/>
<sequence>MFPEMINRLVLDGNINPNECYRGHDYGQFADADKALSARFKSCVTNTATSCALARSNKNTRATQSEKMVYTLFDDLNDHPIPFNDTLIDYSMVKTRNLIRFTESWDILKKLGSGSDLEVEAMTAIWCGDKSPRVGSLDDYLPITERQFNESRFLWDRIPAKEQYSGGFNVKTRHPMLFLGNTADLVTPLAAARNVWGDVMTAYFANGTSPRAGTVRELDQPIFH</sequence>
<dbReference type="AlphaFoldDB" id="A0A1G4B0U9"/>
<keyword evidence="2" id="KW-1185">Reference proteome</keyword>
<organism evidence="1 2">
    <name type="scientific">Colletotrichum orchidophilum</name>
    <dbReference type="NCBI Taxonomy" id="1209926"/>
    <lineage>
        <taxon>Eukaryota</taxon>
        <taxon>Fungi</taxon>
        <taxon>Dikarya</taxon>
        <taxon>Ascomycota</taxon>
        <taxon>Pezizomycotina</taxon>
        <taxon>Sordariomycetes</taxon>
        <taxon>Hypocreomycetidae</taxon>
        <taxon>Glomerellales</taxon>
        <taxon>Glomerellaceae</taxon>
        <taxon>Colletotrichum</taxon>
    </lineage>
</organism>